<dbReference type="VEuPathDB" id="PlasmoDB:PVP01_1033500"/>
<dbReference type="Proteomes" id="UP000196402">
    <property type="component" value="Chromosome 10"/>
</dbReference>
<dbReference type="Proteomes" id="UP000779233">
    <property type="component" value="Unassembled WGS sequence"/>
</dbReference>
<organism evidence="2 5">
    <name type="scientific">Plasmodium vivax</name>
    <name type="common">malaria parasite P. vivax</name>
    <dbReference type="NCBI Taxonomy" id="5855"/>
    <lineage>
        <taxon>Eukaryota</taxon>
        <taxon>Sar</taxon>
        <taxon>Alveolata</taxon>
        <taxon>Apicomplexa</taxon>
        <taxon>Aconoidasida</taxon>
        <taxon>Haemosporida</taxon>
        <taxon>Plasmodiidae</taxon>
        <taxon>Plasmodium</taxon>
        <taxon>Plasmodium (Plasmodium)</taxon>
    </lineage>
</organism>
<dbReference type="VEuPathDB" id="PlasmoDB:PVX_097585"/>
<gene>
    <name evidence="3" type="ORF">PVC01_100042600</name>
    <name evidence="4" type="ORF">PVP01_1033500</name>
    <name evidence="2" type="ORF">PVT01_100036800</name>
    <name evidence="1" type="ORF">PVW1_100057600</name>
</gene>
<dbReference type="EMBL" id="CAJZCX010000005">
    <property type="protein sequence ID" value="CAG9475178.1"/>
    <property type="molecule type" value="Genomic_DNA"/>
</dbReference>
<accession>A0A1G4GZA0</accession>
<sequence length="273" mass="32212">MNDELYDSSKLLNHKNKNNGEVTYATLTPQKNSITDSNSASTPRCNGTYKLGKNNRVYNKIYQVILNFRCAFKGLSSVCKIRFLELLCIFIYLIHFQKQPHCNVESYKMDKILSGKGYYQEELHWQSVIMLGKPSRICRRILFENRPKEQKDNPLKNSRNLAEKKSLKKFKTSNKIDFANLDNNYKPYTIPKDDETRIIYQSGDSKSVSYYTYLSMEKKEENKKKRKKKQGFMKRLCPCLFEKKKKKKHKPQKAIFYIGEDARQTLKKSFSQK</sequence>
<evidence type="ECO:0000313" key="3">
    <source>
        <dbReference type="EMBL" id="SCO73352.1"/>
    </source>
</evidence>
<dbReference type="EMBL" id="LT615265">
    <property type="protein sequence ID" value="SCO73352.1"/>
    <property type="molecule type" value="Genomic_DNA"/>
</dbReference>
<evidence type="ECO:0000313" key="1">
    <source>
        <dbReference type="EMBL" id="CAG9475178.1"/>
    </source>
</evidence>
<dbReference type="VEuPathDB" id="PlasmoDB:PVPAM_100040100"/>
<name>A0A1G4GZA0_PLAVI</name>
<evidence type="ECO:0000313" key="6">
    <source>
        <dbReference type="Proteomes" id="UP000220605"/>
    </source>
</evidence>
<dbReference type="EMBL" id="LT635621">
    <property type="protein sequence ID" value="VUZ96645.1"/>
    <property type="molecule type" value="Genomic_DNA"/>
</dbReference>
<dbReference type="Proteomes" id="UP000220605">
    <property type="component" value="Chromosome 10"/>
</dbReference>
<evidence type="ECO:0000313" key="5">
    <source>
        <dbReference type="Proteomes" id="UP000196402"/>
    </source>
</evidence>
<dbReference type="OrthoDB" id="384189at2759"/>
<dbReference type="Proteomes" id="UP000305196">
    <property type="component" value="Chromosome 10"/>
</dbReference>
<dbReference type="VEuPathDB" id="PlasmoDB:PVW1_100057600"/>
<proteinExistence type="predicted"/>
<protein>
    <submittedName>
        <fullName evidence="1">(malaria parasite P. vivax) hypothetical protein</fullName>
    </submittedName>
</protein>
<dbReference type="EMBL" id="LT615248">
    <property type="protein sequence ID" value="SCO67899.1"/>
    <property type="molecule type" value="Genomic_DNA"/>
</dbReference>
<evidence type="ECO:0000313" key="2">
    <source>
        <dbReference type="EMBL" id="SCO67899.1"/>
    </source>
</evidence>
<dbReference type="AlphaFoldDB" id="A0A1G4GZA0"/>
<reference evidence="5 6" key="1">
    <citation type="submission" date="2016-07" db="EMBL/GenBank/DDBJ databases">
        <authorList>
            <consortium name="Pathogen Informatics"/>
        </authorList>
    </citation>
    <scope>NUCLEOTIDE SEQUENCE [LARGE SCALE GENOMIC DNA]</scope>
    <source>
        <strain evidence="1">PvW1</strain>
    </source>
</reference>
<evidence type="ECO:0000313" key="4">
    <source>
        <dbReference type="EMBL" id="VUZ96645.1"/>
    </source>
</evidence>